<keyword evidence="3" id="KW-0949">S-adenosyl-L-methionine</keyword>
<evidence type="ECO:0000256" key="8">
    <source>
        <dbReference type="ARBA" id="ARBA00093635"/>
    </source>
</evidence>
<dbReference type="InterPro" id="IPR001214">
    <property type="entry name" value="SET_dom"/>
</dbReference>
<protein>
    <recommendedName>
        <fullName evidence="8">Protein-lysine N-methyltransferase SMYD4</fullName>
    </recommendedName>
    <alternativeName>
        <fullName evidence="9">SET and MYND domain-containing protein 4</fullName>
    </alternativeName>
</protein>
<dbReference type="InterPro" id="IPR011990">
    <property type="entry name" value="TPR-like_helical_dom_sf"/>
</dbReference>
<dbReference type="Gene3D" id="6.10.140.2220">
    <property type="match status" value="1"/>
</dbReference>
<organism evidence="13">
    <name type="scientific">Melanaphis sacchari</name>
    <dbReference type="NCBI Taxonomy" id="742174"/>
    <lineage>
        <taxon>Eukaryota</taxon>
        <taxon>Metazoa</taxon>
        <taxon>Ecdysozoa</taxon>
        <taxon>Arthropoda</taxon>
        <taxon>Hexapoda</taxon>
        <taxon>Insecta</taxon>
        <taxon>Pterygota</taxon>
        <taxon>Neoptera</taxon>
        <taxon>Paraneoptera</taxon>
        <taxon>Hemiptera</taxon>
        <taxon>Sternorrhyncha</taxon>
        <taxon>Aphidomorpha</taxon>
        <taxon>Aphidoidea</taxon>
        <taxon>Aphididae</taxon>
        <taxon>Aphidini</taxon>
        <taxon>Melanaphis</taxon>
    </lineage>
</organism>
<keyword evidence="1" id="KW-0489">Methyltransferase</keyword>
<dbReference type="Gene3D" id="1.25.40.10">
    <property type="entry name" value="Tetratricopeptide repeat domain"/>
    <property type="match status" value="1"/>
</dbReference>
<dbReference type="GO" id="GO:0008276">
    <property type="term" value="F:protein methyltransferase activity"/>
    <property type="evidence" value="ECO:0007669"/>
    <property type="project" value="UniProtKB-ARBA"/>
</dbReference>
<evidence type="ECO:0000256" key="1">
    <source>
        <dbReference type="ARBA" id="ARBA00022603"/>
    </source>
</evidence>
<dbReference type="GO" id="GO:0032259">
    <property type="term" value="P:methylation"/>
    <property type="evidence" value="ECO:0007669"/>
    <property type="project" value="UniProtKB-KW"/>
</dbReference>
<dbReference type="GO" id="GO:0008270">
    <property type="term" value="F:zinc ion binding"/>
    <property type="evidence" value="ECO:0007669"/>
    <property type="project" value="UniProtKB-KW"/>
</dbReference>
<evidence type="ECO:0000256" key="2">
    <source>
        <dbReference type="ARBA" id="ARBA00022679"/>
    </source>
</evidence>
<dbReference type="PANTHER" id="PTHR46165">
    <property type="entry name" value="SET AND MYND DOMAIN-CONTAINING PROTEIN 4"/>
    <property type="match status" value="1"/>
</dbReference>
<comment type="function">
    <text evidence="7">Protein-lysine N-methyltransferase. Monomethylates PRMT5, modulating its transcriptional activity. May also act as a histone methyltransferase. Plays a critical role in cardiac development. Acts as a key epigenetic regulator of gene expression during cardiac development via its dual activities as a methyltransferase and negative regulator of HDAC1.</text>
</comment>
<dbReference type="InterPro" id="IPR052097">
    <property type="entry name" value="SET-MYND_domain_protein"/>
</dbReference>
<dbReference type="AlphaFoldDB" id="A0A2H8TWS2"/>
<dbReference type="InterPro" id="IPR046341">
    <property type="entry name" value="SET_dom_sf"/>
</dbReference>
<keyword evidence="5 10" id="KW-0863">Zinc-finger</keyword>
<evidence type="ECO:0000256" key="9">
    <source>
        <dbReference type="ARBA" id="ARBA00093680"/>
    </source>
</evidence>
<dbReference type="GO" id="GO:0005634">
    <property type="term" value="C:nucleus"/>
    <property type="evidence" value="ECO:0007669"/>
    <property type="project" value="TreeGrafter"/>
</dbReference>
<evidence type="ECO:0000256" key="5">
    <source>
        <dbReference type="ARBA" id="ARBA00022771"/>
    </source>
</evidence>
<reference evidence="13" key="1">
    <citation type="submission" date="2017-10" db="EMBL/GenBank/DDBJ databases">
        <title>Transcriptome Assembly of Sugarcane Aphid Adults.</title>
        <authorList>
            <person name="Scully E.D."/>
            <person name="Palmer N.A."/>
            <person name="Geib S.M."/>
            <person name="Sarath G."/>
            <person name="Sattler S.E."/>
        </authorList>
    </citation>
    <scope>NUCLEOTIDE SEQUENCE</scope>
    <source>
        <tissue evidence="13">Whole body</tissue>
    </source>
</reference>
<dbReference type="SUPFAM" id="SSF82199">
    <property type="entry name" value="SET domain"/>
    <property type="match status" value="1"/>
</dbReference>
<sequence length="634" mass="73256">MEMLNHDVLPYTNDLYYTDCFQKNEIMGEVYIAFAKLPTAADKFLYTYNILKKYNKLPMECKLTNPKCNKKARLIRADANVKFQNKDYISAFCEYNKCVMTAKIDSKDFVFALANRSAALYYLEEYEACIHDIHQALAKNYPIELAYKLYEREVKCLQLMGKTSQAKLKFKELLYHLSRASLSKENKKDIEMQIKRLLKETNKKDTNNQLNLIKLLGGPNRNIPALSKFVKMKYSESMGRCLVVSSDINPGDVLAIEKPYAGVLRRESYEYNCQNCFKRCLNGIPCLKCTLVIYCNETCRVKSYENGHKYECSIFSTFNNWPSMDHMEHLSLYIFLKSICNLGLDKYIATVLALNAETSDPMMRGFNNGKYLSDQFCSVYTLEGNETKRTVSDLFLRNCYAASMVSIMKLAGLQIPDHQLGTVGESLVHIICAVSSNAHGITQPPNHKTWSLIHENKFMPVASLLMPVLSLLNHHCDPNVVRHNYNGTIVLTAIQPISKNSQIFDNYGLLYATHPKETRQQILKKQYCFHCECSSCEDNWPMYNVLSNQPQSEYIIFTDISSHLIEKSSIKLYEIINKIKTNECDGLQYIQFLYSHLKLLYNNIKRPIGEYCDCQETIKEILYWTANKFIIEDY</sequence>
<proteinExistence type="predicted"/>
<dbReference type="CDD" id="cd10536">
    <property type="entry name" value="SET_SMYD4"/>
    <property type="match status" value="1"/>
</dbReference>
<accession>A0A2H8TWS2</accession>
<dbReference type="EMBL" id="GFXV01005813">
    <property type="protein sequence ID" value="MBW17618.1"/>
    <property type="molecule type" value="Transcribed_RNA"/>
</dbReference>
<dbReference type="InterPro" id="IPR044421">
    <property type="entry name" value="SMYD4_SET"/>
</dbReference>
<evidence type="ECO:0000256" key="10">
    <source>
        <dbReference type="PROSITE-ProRule" id="PRU00134"/>
    </source>
</evidence>
<dbReference type="InterPro" id="IPR002893">
    <property type="entry name" value="Znf_MYND"/>
</dbReference>
<evidence type="ECO:0000256" key="4">
    <source>
        <dbReference type="ARBA" id="ARBA00022723"/>
    </source>
</evidence>
<dbReference type="PROSITE" id="PS50865">
    <property type="entry name" value="ZF_MYND_2"/>
    <property type="match status" value="1"/>
</dbReference>
<dbReference type="SUPFAM" id="SSF48452">
    <property type="entry name" value="TPR-like"/>
    <property type="match status" value="1"/>
</dbReference>
<evidence type="ECO:0000313" key="13">
    <source>
        <dbReference type="EMBL" id="MBW17618.1"/>
    </source>
</evidence>
<dbReference type="Gene3D" id="2.170.270.10">
    <property type="entry name" value="SET domain"/>
    <property type="match status" value="1"/>
</dbReference>
<gene>
    <name evidence="13" type="primary">Smyd4_8</name>
</gene>
<evidence type="ECO:0000259" key="11">
    <source>
        <dbReference type="PROSITE" id="PS50280"/>
    </source>
</evidence>
<dbReference type="GO" id="GO:0005737">
    <property type="term" value="C:cytoplasm"/>
    <property type="evidence" value="ECO:0007669"/>
    <property type="project" value="TreeGrafter"/>
</dbReference>
<evidence type="ECO:0000256" key="6">
    <source>
        <dbReference type="ARBA" id="ARBA00022833"/>
    </source>
</evidence>
<dbReference type="PROSITE" id="PS50280">
    <property type="entry name" value="SET"/>
    <property type="match status" value="1"/>
</dbReference>
<name>A0A2H8TWS2_9HEMI</name>
<evidence type="ECO:0000259" key="12">
    <source>
        <dbReference type="PROSITE" id="PS50865"/>
    </source>
</evidence>
<feature type="domain" description="MYND-type" evidence="12">
    <location>
        <begin position="273"/>
        <end position="312"/>
    </location>
</feature>
<dbReference type="OrthoDB" id="5945798at2759"/>
<feature type="domain" description="SET" evidence="11">
    <location>
        <begin position="228"/>
        <end position="508"/>
    </location>
</feature>
<keyword evidence="2" id="KW-0808">Transferase</keyword>
<dbReference type="PANTHER" id="PTHR46165:SF6">
    <property type="entry name" value="SET AND MYND DOMAIN-CONTAINING PROTEIN 4-LIKE PROTEIN"/>
    <property type="match status" value="1"/>
</dbReference>
<dbReference type="GO" id="GO:0042826">
    <property type="term" value="F:histone deacetylase binding"/>
    <property type="evidence" value="ECO:0007669"/>
    <property type="project" value="TreeGrafter"/>
</dbReference>
<evidence type="ECO:0000256" key="7">
    <source>
        <dbReference type="ARBA" id="ARBA00093423"/>
    </source>
</evidence>
<keyword evidence="6" id="KW-0862">Zinc</keyword>
<dbReference type="Gene3D" id="1.10.220.160">
    <property type="match status" value="1"/>
</dbReference>
<dbReference type="PROSITE" id="PS01360">
    <property type="entry name" value="ZF_MYND_1"/>
    <property type="match status" value="1"/>
</dbReference>
<dbReference type="GO" id="GO:0008757">
    <property type="term" value="F:S-adenosylmethionine-dependent methyltransferase activity"/>
    <property type="evidence" value="ECO:0007669"/>
    <property type="project" value="UniProtKB-ARBA"/>
</dbReference>
<keyword evidence="4" id="KW-0479">Metal-binding</keyword>
<dbReference type="Pfam" id="PF00856">
    <property type="entry name" value="SET"/>
    <property type="match status" value="1"/>
</dbReference>
<evidence type="ECO:0000256" key="3">
    <source>
        <dbReference type="ARBA" id="ARBA00022691"/>
    </source>
</evidence>
<dbReference type="GO" id="GO:0008170">
    <property type="term" value="F:N-methyltransferase activity"/>
    <property type="evidence" value="ECO:0007669"/>
    <property type="project" value="UniProtKB-ARBA"/>
</dbReference>